<dbReference type="AlphaFoldDB" id="A0A1I8I146"/>
<organism evidence="2 3">
    <name type="scientific">Macrostomum lignano</name>
    <dbReference type="NCBI Taxonomy" id="282301"/>
    <lineage>
        <taxon>Eukaryota</taxon>
        <taxon>Metazoa</taxon>
        <taxon>Spiralia</taxon>
        <taxon>Lophotrochozoa</taxon>
        <taxon>Platyhelminthes</taxon>
        <taxon>Rhabditophora</taxon>
        <taxon>Macrostomorpha</taxon>
        <taxon>Macrostomida</taxon>
        <taxon>Macrostomidae</taxon>
        <taxon>Macrostomum</taxon>
    </lineage>
</organism>
<dbReference type="WBParaSite" id="maker-uti_cns_0009040-snap-gene-0.3-mRNA-1">
    <property type="protein sequence ID" value="maker-uti_cns_0009040-snap-gene-0.3-mRNA-1"/>
    <property type="gene ID" value="maker-uti_cns_0009040-snap-gene-0.3"/>
</dbReference>
<protein>
    <submittedName>
        <fullName evidence="3">CG11233</fullName>
    </submittedName>
</protein>
<sequence>QQQQQQQLQQQKKKRKFSLFKLFRKKSRERHPGDINGGSGGGGADGGVSSATEAAPVPAVAASYHQHLGNGGLRAQVTSQCTCHVRVTTGAEATVGQSRISHCILHGNREWHGGGDGGGFAVKVPAAAAADSGVPESLSYQQLFPISNPYHSSPMAAEKPRLYRTRSDESLSMSEFKVKTQKEKLRAFHDRQETWRAAAAASGAPVAPQTGRRGAYQQQQQQQSPGANQIYSE</sequence>
<keyword evidence="2" id="KW-1185">Reference proteome</keyword>
<feature type="compositionally biased region" description="Low complexity" evidence="1">
    <location>
        <begin position="1"/>
        <end position="10"/>
    </location>
</feature>
<evidence type="ECO:0000313" key="2">
    <source>
        <dbReference type="Proteomes" id="UP000095280"/>
    </source>
</evidence>
<feature type="compositionally biased region" description="Basic residues" evidence="1">
    <location>
        <begin position="11"/>
        <end position="29"/>
    </location>
</feature>
<accession>A0A1I8I146</accession>
<evidence type="ECO:0000256" key="1">
    <source>
        <dbReference type="SAM" id="MobiDB-lite"/>
    </source>
</evidence>
<dbReference type="Proteomes" id="UP000095280">
    <property type="component" value="Unplaced"/>
</dbReference>
<name>A0A1I8I146_9PLAT</name>
<feature type="compositionally biased region" description="Polar residues" evidence="1">
    <location>
        <begin position="224"/>
        <end position="233"/>
    </location>
</feature>
<proteinExistence type="predicted"/>
<reference evidence="3" key="1">
    <citation type="submission" date="2016-11" db="UniProtKB">
        <authorList>
            <consortium name="WormBaseParasite"/>
        </authorList>
    </citation>
    <scope>IDENTIFICATION</scope>
</reference>
<evidence type="ECO:0000313" key="3">
    <source>
        <dbReference type="WBParaSite" id="maker-uti_cns_0009040-snap-gene-0.3-mRNA-1"/>
    </source>
</evidence>
<feature type="region of interest" description="Disordered" evidence="1">
    <location>
        <begin position="1"/>
        <end position="51"/>
    </location>
</feature>
<feature type="region of interest" description="Disordered" evidence="1">
    <location>
        <begin position="196"/>
        <end position="233"/>
    </location>
</feature>
<feature type="compositionally biased region" description="Gly residues" evidence="1">
    <location>
        <begin position="35"/>
        <end position="46"/>
    </location>
</feature>
<feature type="compositionally biased region" description="Low complexity" evidence="1">
    <location>
        <begin position="197"/>
        <end position="207"/>
    </location>
</feature>